<accession>A0ABQ3UM24</accession>
<dbReference type="SUPFAM" id="SSF89392">
    <property type="entry name" value="Prokaryotic lipoproteins and lipoprotein localization factors"/>
    <property type="match status" value="1"/>
</dbReference>
<dbReference type="PANTHER" id="PTHR37507:SF2">
    <property type="entry name" value="SPORULATION PROTEIN YDCC"/>
    <property type="match status" value="1"/>
</dbReference>
<dbReference type="Proteomes" id="UP000654345">
    <property type="component" value="Unassembled WGS sequence"/>
</dbReference>
<name>A0ABQ3UM24_9CHLR</name>
<dbReference type="EMBL" id="BNJG01000001">
    <property type="protein sequence ID" value="GHO53801.1"/>
    <property type="molecule type" value="Genomic_DNA"/>
</dbReference>
<dbReference type="InterPro" id="IPR052944">
    <property type="entry name" value="Sporulation_related"/>
</dbReference>
<dbReference type="InterPro" id="IPR029046">
    <property type="entry name" value="LolA/LolB/LppX"/>
</dbReference>
<feature type="signal peptide" evidence="1">
    <location>
        <begin position="1"/>
        <end position="24"/>
    </location>
</feature>
<dbReference type="RefSeq" id="WP_201370583.1">
    <property type="nucleotide sequence ID" value="NZ_BNJG01000001.1"/>
</dbReference>
<evidence type="ECO:0000313" key="2">
    <source>
        <dbReference type="EMBL" id="GHO53801.1"/>
    </source>
</evidence>
<dbReference type="Gene3D" id="2.50.20.10">
    <property type="entry name" value="Lipoprotein localisation LolA/LolB/LppX"/>
    <property type="match status" value="1"/>
</dbReference>
<reference evidence="2 3" key="1">
    <citation type="journal article" date="2021" name="Int. J. Syst. Evol. Microbiol.">
        <title>Reticulibacter mediterranei gen. nov., sp. nov., within the new family Reticulibacteraceae fam. nov., and Ktedonospora formicarum gen. nov., sp. nov., Ktedonobacter robiniae sp. nov., Dictyobacter formicarum sp. nov. and Dictyobacter arantiisoli sp. nov., belonging to the class Ktedonobacteria.</title>
        <authorList>
            <person name="Yabe S."/>
            <person name="Zheng Y."/>
            <person name="Wang C.M."/>
            <person name="Sakai Y."/>
            <person name="Abe K."/>
            <person name="Yokota A."/>
            <person name="Donadio S."/>
            <person name="Cavaletti L."/>
            <person name="Monciardini P."/>
        </authorList>
    </citation>
    <scope>NUCLEOTIDE SEQUENCE [LARGE SCALE GENOMIC DNA]</scope>
    <source>
        <strain evidence="2 3">SOSP1-30</strain>
    </source>
</reference>
<evidence type="ECO:0008006" key="4">
    <source>
        <dbReference type="Google" id="ProtNLM"/>
    </source>
</evidence>
<evidence type="ECO:0000313" key="3">
    <source>
        <dbReference type="Proteomes" id="UP000654345"/>
    </source>
</evidence>
<protein>
    <recommendedName>
        <fullName evidence="4">Outer membrane lipoprotein carrier protein LolA</fullName>
    </recommendedName>
</protein>
<dbReference type="InterPro" id="IPR004564">
    <property type="entry name" value="OM_lipoprot_carrier_LolA-like"/>
</dbReference>
<comment type="caution">
    <text evidence="2">The sequence shown here is derived from an EMBL/GenBank/DDBJ whole genome shotgun (WGS) entry which is preliminary data.</text>
</comment>
<proteinExistence type="predicted"/>
<sequence length="389" mass="41125">MNRHRSILSLPAVLLVMLALSLSACQPTPTDAMIHTGTYPGISNLALTGSPGQQLLDRIAQRLNSAKTLHGRFTLTLQGRAATGTIRLEQWSAQGGKNRNETLTSTLPQAVAGSLTVSDGKKMWQYDPSQKVVYVGPAQQSSSILAVPGRGQVQLLLNTLLSVFGSSAGTLVSDKTSVDGKAAYQVHVVPQESGDQGGSNTGSLSYQGEVYLDKSSEQPLRMDLTLASLGPVSMHFDAFELNTPVDSGKFTFVVPAGVKEEALPTASSSNSDLLSLAQAQKKAGYRLLAISGDHSEYILNGVTTLGTPKNAIYLLNYMQGSQIFTIAEGAPLANLEGTAGQSLKLRSTNATFAQINNLASLAWTEKGIGIRVTGHLTQDQATTIAQLLI</sequence>
<evidence type="ECO:0000256" key="1">
    <source>
        <dbReference type="SAM" id="SignalP"/>
    </source>
</evidence>
<organism evidence="2 3">
    <name type="scientific">Ktedonobacter robiniae</name>
    <dbReference type="NCBI Taxonomy" id="2778365"/>
    <lineage>
        <taxon>Bacteria</taxon>
        <taxon>Bacillati</taxon>
        <taxon>Chloroflexota</taxon>
        <taxon>Ktedonobacteria</taxon>
        <taxon>Ktedonobacterales</taxon>
        <taxon>Ktedonobacteraceae</taxon>
        <taxon>Ktedonobacter</taxon>
    </lineage>
</organism>
<dbReference type="PANTHER" id="PTHR37507">
    <property type="entry name" value="SPORULATION PROTEIN YDCC"/>
    <property type="match status" value="1"/>
</dbReference>
<feature type="chain" id="PRO_5045079515" description="Outer membrane lipoprotein carrier protein LolA" evidence="1">
    <location>
        <begin position="25"/>
        <end position="389"/>
    </location>
</feature>
<keyword evidence="3" id="KW-1185">Reference proteome</keyword>
<dbReference type="CDD" id="cd16325">
    <property type="entry name" value="LolA"/>
    <property type="match status" value="1"/>
</dbReference>
<dbReference type="PROSITE" id="PS51257">
    <property type="entry name" value="PROKAR_LIPOPROTEIN"/>
    <property type="match status" value="1"/>
</dbReference>
<keyword evidence="1" id="KW-0732">Signal</keyword>
<gene>
    <name evidence="2" type="ORF">KSB_22760</name>
</gene>